<dbReference type="STRING" id="1508404.JMA_31380"/>
<feature type="transmembrane region" description="Helical" evidence="1">
    <location>
        <begin position="54"/>
        <end position="77"/>
    </location>
</feature>
<feature type="transmembrane region" description="Helical" evidence="1">
    <location>
        <begin position="165"/>
        <end position="188"/>
    </location>
</feature>
<dbReference type="InterPro" id="IPR038750">
    <property type="entry name" value="YczE/YyaS-like"/>
</dbReference>
<accession>A0A0B5AQD1</accession>
<dbReference type="HOGENOM" id="CLU_083843_0_0_9"/>
<dbReference type="PANTHER" id="PTHR40078">
    <property type="entry name" value="INTEGRAL MEMBRANE PROTEIN-RELATED"/>
    <property type="match status" value="1"/>
</dbReference>
<dbReference type="Pfam" id="PF19700">
    <property type="entry name" value="DUF6198"/>
    <property type="match status" value="1"/>
</dbReference>
<evidence type="ECO:0000313" key="3">
    <source>
        <dbReference type="Proteomes" id="UP000031449"/>
    </source>
</evidence>
<keyword evidence="1" id="KW-1133">Transmembrane helix</keyword>
<organism evidence="2 3">
    <name type="scientific">Jeotgalibacillus malaysiensis</name>
    <dbReference type="NCBI Taxonomy" id="1508404"/>
    <lineage>
        <taxon>Bacteria</taxon>
        <taxon>Bacillati</taxon>
        <taxon>Bacillota</taxon>
        <taxon>Bacilli</taxon>
        <taxon>Bacillales</taxon>
        <taxon>Caryophanaceae</taxon>
        <taxon>Jeotgalibacillus</taxon>
    </lineage>
</organism>
<keyword evidence="1" id="KW-0472">Membrane</keyword>
<feature type="transmembrane region" description="Helical" evidence="1">
    <location>
        <begin position="84"/>
        <end position="104"/>
    </location>
</feature>
<evidence type="ECO:0000313" key="2">
    <source>
        <dbReference type="EMBL" id="AJD92455.1"/>
    </source>
</evidence>
<protein>
    <submittedName>
        <fullName evidence="2">Transmembrane protein</fullName>
    </submittedName>
</protein>
<dbReference type="KEGG" id="jeo:JMA_31380"/>
<feature type="transmembrane region" description="Helical" evidence="1">
    <location>
        <begin position="16"/>
        <end position="34"/>
    </location>
</feature>
<dbReference type="AlphaFoldDB" id="A0A0B5AQD1"/>
<evidence type="ECO:0000256" key="1">
    <source>
        <dbReference type="SAM" id="Phobius"/>
    </source>
</evidence>
<keyword evidence="3" id="KW-1185">Reference proteome</keyword>
<dbReference type="PANTHER" id="PTHR40078:SF1">
    <property type="entry name" value="INTEGRAL MEMBRANE PROTEIN"/>
    <property type="match status" value="1"/>
</dbReference>
<feature type="transmembrane region" description="Helical" evidence="1">
    <location>
        <begin position="110"/>
        <end position="132"/>
    </location>
</feature>
<proteinExistence type="predicted"/>
<keyword evidence="1 2" id="KW-0812">Transmembrane</keyword>
<dbReference type="Proteomes" id="UP000031449">
    <property type="component" value="Chromosome"/>
</dbReference>
<sequence>MKEGLYMNKREKTLRWSFFLTGLVILGLGITLTIKGQQLGIGPWDVLHVGLFQQFGLTVGTWAILVGALIIGLTVLMTKKPPRIGAILNMLLIGVFIDFFNWLIPEPQSIVGATAILLAGIIVSGYGVGIYVSANLGEGPRDTIMMMIVRKTGWNVSKVRRSIEIVALAIGWLLGGPVGIGTILIAFFTGTIVNLSLPQSQLALTKLLAKDTKPAAYHA</sequence>
<gene>
    <name evidence="2" type="ORF">JMA_31380</name>
</gene>
<reference evidence="2 3" key="1">
    <citation type="submission" date="2014-08" db="EMBL/GenBank/DDBJ databases">
        <title>Complete genome of a marine bacteria Jeotgalibacillus malaysiensis.</title>
        <authorList>
            <person name="Yaakop A.S."/>
            <person name="Chan K.-G."/>
            <person name="Goh K.M."/>
        </authorList>
    </citation>
    <scope>NUCLEOTIDE SEQUENCE [LARGE SCALE GENOMIC DNA]</scope>
    <source>
        <strain evidence="2 3">D5</strain>
    </source>
</reference>
<dbReference type="EMBL" id="CP009416">
    <property type="protein sequence ID" value="AJD92455.1"/>
    <property type="molecule type" value="Genomic_DNA"/>
</dbReference>
<dbReference type="BioCyc" id="JESP1508404:G14D9-12419-MONOMER"/>
<name>A0A0B5AQD1_9BACL</name>